<reference evidence="10 11" key="1">
    <citation type="submission" date="2024-04" db="EMBL/GenBank/DDBJ databases">
        <title>Genome sequencing and metabolic network reconstruction of aminoacids and betaine degradation by Anoxynatronum sibiricum.</title>
        <authorList>
            <person name="Detkova E.N."/>
            <person name="Boltjanskaja Y.V."/>
            <person name="Mardanov A.V."/>
            <person name="Kevbrin V."/>
        </authorList>
    </citation>
    <scope>NUCLEOTIDE SEQUENCE [LARGE SCALE GENOMIC DNA]</scope>
    <source>
        <strain evidence="10 11">Z-7981</strain>
    </source>
</reference>
<feature type="modified residue" description="4-aspartylphosphate" evidence="6">
    <location>
        <position position="55"/>
    </location>
</feature>
<dbReference type="CDD" id="cd17620">
    <property type="entry name" value="REC_OmpR_KdpE-like"/>
    <property type="match status" value="1"/>
</dbReference>
<accession>A0ABU9VU54</accession>
<dbReference type="Gene3D" id="1.10.10.10">
    <property type="entry name" value="Winged helix-like DNA-binding domain superfamily/Winged helix DNA-binding domain"/>
    <property type="match status" value="1"/>
</dbReference>
<comment type="function">
    <text evidence="5">May play the central regulatory role in sporulation. It may be an element of the effector pathway responsible for the activation of sporulation genes in response to nutritional stress. Spo0A may act in concert with spo0H (a sigma factor) to control the expression of some genes that are critical to the sporulation process.</text>
</comment>
<protein>
    <recommendedName>
        <fullName evidence="1">Stage 0 sporulation protein A homolog</fullName>
    </recommendedName>
</protein>
<evidence type="ECO:0000313" key="10">
    <source>
        <dbReference type="EMBL" id="MEN1760686.1"/>
    </source>
</evidence>
<dbReference type="CDD" id="cd00383">
    <property type="entry name" value="trans_reg_C"/>
    <property type="match status" value="1"/>
</dbReference>
<gene>
    <name evidence="10" type="ORF">AAIG11_09390</name>
</gene>
<evidence type="ECO:0000256" key="6">
    <source>
        <dbReference type="PROSITE-ProRule" id="PRU00169"/>
    </source>
</evidence>
<dbReference type="Gene3D" id="6.10.250.690">
    <property type="match status" value="1"/>
</dbReference>
<dbReference type="EMBL" id="JBCITM010000008">
    <property type="protein sequence ID" value="MEN1760686.1"/>
    <property type="molecule type" value="Genomic_DNA"/>
</dbReference>
<evidence type="ECO:0000259" key="8">
    <source>
        <dbReference type="PROSITE" id="PS50110"/>
    </source>
</evidence>
<dbReference type="InterPro" id="IPR036388">
    <property type="entry name" value="WH-like_DNA-bd_sf"/>
</dbReference>
<comment type="caution">
    <text evidence="10">The sequence shown here is derived from an EMBL/GenBank/DDBJ whole genome shotgun (WGS) entry which is preliminary data.</text>
</comment>
<dbReference type="PROSITE" id="PS51755">
    <property type="entry name" value="OMPR_PHOB"/>
    <property type="match status" value="1"/>
</dbReference>
<evidence type="ECO:0000256" key="3">
    <source>
        <dbReference type="ARBA" id="ARBA00023125"/>
    </source>
</evidence>
<feature type="domain" description="OmpR/PhoB-type" evidence="9">
    <location>
        <begin position="131"/>
        <end position="229"/>
    </location>
</feature>
<evidence type="ECO:0000313" key="11">
    <source>
        <dbReference type="Proteomes" id="UP001407405"/>
    </source>
</evidence>
<dbReference type="Pfam" id="PF00072">
    <property type="entry name" value="Response_reg"/>
    <property type="match status" value="1"/>
</dbReference>
<dbReference type="SMART" id="SM00448">
    <property type="entry name" value="REC"/>
    <property type="match status" value="1"/>
</dbReference>
<keyword evidence="2" id="KW-0805">Transcription regulation</keyword>
<dbReference type="PROSITE" id="PS50110">
    <property type="entry name" value="RESPONSE_REGULATORY"/>
    <property type="match status" value="1"/>
</dbReference>
<feature type="domain" description="Response regulatory" evidence="8">
    <location>
        <begin position="6"/>
        <end position="119"/>
    </location>
</feature>
<dbReference type="Gene3D" id="3.40.50.2300">
    <property type="match status" value="1"/>
</dbReference>
<dbReference type="PANTHER" id="PTHR48111">
    <property type="entry name" value="REGULATOR OF RPOS"/>
    <property type="match status" value="1"/>
</dbReference>
<organism evidence="10 11">
    <name type="scientific">Anoxynatronum sibiricum</name>
    <dbReference type="NCBI Taxonomy" id="210623"/>
    <lineage>
        <taxon>Bacteria</taxon>
        <taxon>Bacillati</taxon>
        <taxon>Bacillota</taxon>
        <taxon>Clostridia</taxon>
        <taxon>Eubacteriales</taxon>
        <taxon>Clostridiaceae</taxon>
        <taxon>Anoxynatronum</taxon>
    </lineage>
</organism>
<dbReference type="InterPro" id="IPR039420">
    <property type="entry name" value="WalR-like"/>
</dbReference>
<dbReference type="InterPro" id="IPR001789">
    <property type="entry name" value="Sig_transdc_resp-reg_receiver"/>
</dbReference>
<evidence type="ECO:0000256" key="2">
    <source>
        <dbReference type="ARBA" id="ARBA00023015"/>
    </source>
</evidence>
<dbReference type="SUPFAM" id="SSF52172">
    <property type="entry name" value="CheY-like"/>
    <property type="match status" value="1"/>
</dbReference>
<dbReference type="Proteomes" id="UP001407405">
    <property type="component" value="Unassembled WGS sequence"/>
</dbReference>
<dbReference type="InterPro" id="IPR001867">
    <property type="entry name" value="OmpR/PhoB-type_DNA-bd"/>
</dbReference>
<dbReference type="InterPro" id="IPR011006">
    <property type="entry name" value="CheY-like_superfamily"/>
</dbReference>
<keyword evidence="11" id="KW-1185">Reference proteome</keyword>
<name>A0ABU9VU54_9CLOT</name>
<evidence type="ECO:0000259" key="9">
    <source>
        <dbReference type="PROSITE" id="PS51755"/>
    </source>
</evidence>
<proteinExistence type="predicted"/>
<feature type="DNA-binding region" description="OmpR/PhoB-type" evidence="7">
    <location>
        <begin position="131"/>
        <end position="229"/>
    </location>
</feature>
<evidence type="ECO:0000256" key="1">
    <source>
        <dbReference type="ARBA" id="ARBA00018672"/>
    </source>
</evidence>
<dbReference type="SMART" id="SM00862">
    <property type="entry name" value="Trans_reg_C"/>
    <property type="match status" value="1"/>
</dbReference>
<keyword evidence="6" id="KW-0597">Phosphoprotein</keyword>
<dbReference type="Pfam" id="PF00486">
    <property type="entry name" value="Trans_reg_C"/>
    <property type="match status" value="1"/>
</dbReference>
<keyword evidence="3 7" id="KW-0238">DNA-binding</keyword>
<evidence type="ECO:0000256" key="4">
    <source>
        <dbReference type="ARBA" id="ARBA00023163"/>
    </source>
</evidence>
<evidence type="ECO:0000256" key="7">
    <source>
        <dbReference type="PROSITE-ProRule" id="PRU01091"/>
    </source>
</evidence>
<keyword evidence="4" id="KW-0804">Transcription</keyword>
<evidence type="ECO:0000256" key="5">
    <source>
        <dbReference type="ARBA" id="ARBA00024867"/>
    </source>
</evidence>
<dbReference type="PANTHER" id="PTHR48111:SF50">
    <property type="entry name" value="KDP OPERON TRANSCRIPTIONAL REGULATORY PROTEIN KDPE"/>
    <property type="match status" value="1"/>
</dbReference>
<sequence length="230" mass="26088">MEEKTTILIVEDDKYISNFIAVSLQKADYRVLVAGSAAEGLFLFSSHHPEILLLDLGLPDQDGLEIIQELRTFSQVPILVISARGQEKEKIEALDRGANDYMTKPFHMGELMARIRVIERSLARMTTQTVETSFTSGSLTVDFEKRLVLVAGQEVHLTPIEYKLLHLLIANKGKVLTHNYILRQVWGYETCDTKSVRVYMANLRRKIEKNTANPQYILTEVGVGYRFADA</sequence>